<dbReference type="AlphaFoldDB" id="A0A2H0VEM1"/>
<sequence length="172" mass="18748">MNRRQLFSLLGVAGLFAFDFEGQTHSSNNVSVSVNGSSVEVFSDSSDTDGLLLNGFPVRVSWQFGADNASLLPNISEVTLQVSNPYHQRSVESLLCACGFRLASKADFQHVISPERPAQLVGIGNLRSEQITFWTNIRPQNSVSEPYSICPVSHDETLIVLIPSPTIVPIEA</sequence>
<proteinExistence type="predicted"/>
<gene>
    <name evidence="1" type="ORF">COT91_00665</name>
</gene>
<organism evidence="1 2">
    <name type="scientific">Candidatus Doudnabacteria bacterium CG10_big_fil_rev_8_21_14_0_10_41_10</name>
    <dbReference type="NCBI Taxonomy" id="1974551"/>
    <lineage>
        <taxon>Bacteria</taxon>
        <taxon>Candidatus Doudnaibacteriota</taxon>
    </lineage>
</organism>
<comment type="caution">
    <text evidence="1">The sequence shown here is derived from an EMBL/GenBank/DDBJ whole genome shotgun (WGS) entry which is preliminary data.</text>
</comment>
<name>A0A2H0VEM1_9BACT</name>
<reference evidence="2" key="1">
    <citation type="submission" date="2017-09" db="EMBL/GenBank/DDBJ databases">
        <title>Depth-based differentiation of microbial function through sediment-hosted aquifers and enrichment of novel symbionts in the deep terrestrial subsurface.</title>
        <authorList>
            <person name="Probst A.J."/>
            <person name="Ladd B."/>
            <person name="Jarett J.K."/>
            <person name="Geller-Mcgrath D.E."/>
            <person name="Sieber C.M.K."/>
            <person name="Emerson J.B."/>
            <person name="Anantharaman K."/>
            <person name="Thomas B.C."/>
            <person name="Malmstrom R."/>
            <person name="Stieglmeier M."/>
            <person name="Klingl A."/>
            <person name="Woyke T."/>
            <person name="Ryan C.M."/>
            <person name="Banfield J.F."/>
        </authorList>
    </citation>
    <scope>NUCLEOTIDE SEQUENCE [LARGE SCALE GENOMIC DNA]</scope>
</reference>
<accession>A0A2H0VEM1</accession>
<protein>
    <submittedName>
        <fullName evidence="1">Uncharacterized protein</fullName>
    </submittedName>
</protein>
<dbReference type="Proteomes" id="UP000230557">
    <property type="component" value="Unassembled WGS sequence"/>
</dbReference>
<evidence type="ECO:0000313" key="2">
    <source>
        <dbReference type="Proteomes" id="UP000230557"/>
    </source>
</evidence>
<dbReference type="EMBL" id="PFAJ01000007">
    <property type="protein sequence ID" value="PIR97574.1"/>
    <property type="molecule type" value="Genomic_DNA"/>
</dbReference>
<evidence type="ECO:0000313" key="1">
    <source>
        <dbReference type="EMBL" id="PIR97574.1"/>
    </source>
</evidence>